<dbReference type="Pfam" id="PF00179">
    <property type="entry name" value="UQ_con"/>
    <property type="match status" value="1"/>
</dbReference>
<evidence type="ECO:0000256" key="8">
    <source>
        <dbReference type="ARBA" id="ARBA00022741"/>
    </source>
</evidence>
<evidence type="ECO:0000256" key="2">
    <source>
        <dbReference type="ARBA" id="ARBA00004141"/>
    </source>
</evidence>
<evidence type="ECO:0000256" key="3">
    <source>
        <dbReference type="ARBA" id="ARBA00004496"/>
    </source>
</evidence>
<evidence type="ECO:0000256" key="15">
    <source>
        <dbReference type="ARBA" id="ARBA00023242"/>
    </source>
</evidence>
<feature type="coiled-coil region" evidence="25">
    <location>
        <begin position="1126"/>
        <end position="1153"/>
    </location>
</feature>
<feature type="compositionally biased region" description="Acidic residues" evidence="26">
    <location>
        <begin position="956"/>
        <end position="965"/>
    </location>
</feature>
<feature type="transmembrane region" description="Helical" evidence="27">
    <location>
        <begin position="235"/>
        <end position="260"/>
    </location>
</feature>
<feature type="transmembrane region" description="Helical" evidence="27">
    <location>
        <begin position="696"/>
        <end position="718"/>
    </location>
</feature>
<feature type="transmembrane region" description="Helical" evidence="27">
    <location>
        <begin position="357"/>
        <end position="378"/>
    </location>
</feature>
<dbReference type="GO" id="GO:0005737">
    <property type="term" value="C:cytoplasm"/>
    <property type="evidence" value="ECO:0007669"/>
    <property type="project" value="UniProtKB-SubCell"/>
</dbReference>
<feature type="transmembrane region" description="Helical" evidence="27">
    <location>
        <begin position="446"/>
        <end position="470"/>
    </location>
</feature>
<keyword evidence="5" id="KW-0597">Phosphoprotein</keyword>
<feature type="transmembrane region" description="Helical" evidence="27">
    <location>
        <begin position="724"/>
        <end position="751"/>
    </location>
</feature>
<keyword evidence="9" id="KW-0833">Ubl conjugation pathway</keyword>
<feature type="transmembrane region" description="Helical" evidence="27">
    <location>
        <begin position="476"/>
        <end position="497"/>
    </location>
</feature>
<dbReference type="Pfam" id="PF23044">
    <property type="entry name" value="SH3-C_UBE2O"/>
    <property type="match status" value="1"/>
</dbReference>
<evidence type="ECO:0000256" key="26">
    <source>
        <dbReference type="SAM" id="MobiDB-lite"/>
    </source>
</evidence>
<feature type="transmembrane region" description="Helical" evidence="27">
    <location>
        <begin position="411"/>
        <end position="434"/>
    </location>
</feature>
<gene>
    <name evidence="30" type="primary">ube2o</name>
</gene>
<feature type="transmembrane region" description="Helical" evidence="27">
    <location>
        <begin position="571"/>
        <end position="600"/>
    </location>
</feature>
<keyword evidence="13 25" id="KW-0175">Coiled coil</keyword>
<proteinExistence type="predicted"/>
<dbReference type="GO" id="GO:0005524">
    <property type="term" value="F:ATP binding"/>
    <property type="evidence" value="ECO:0007669"/>
    <property type="project" value="UniProtKB-KW"/>
</dbReference>
<comment type="subunit">
    <text evidence="19">Interacts with CPNE1 (via VWFA domain) and CPNE4 (via VWFA domain). Interacts with UBR2.</text>
</comment>
<reference evidence="30" key="2">
    <citation type="submission" date="2025-08" db="UniProtKB">
        <authorList>
            <consortium name="Ensembl"/>
        </authorList>
    </citation>
    <scope>IDENTIFICATION</scope>
</reference>
<evidence type="ECO:0000256" key="1">
    <source>
        <dbReference type="ARBA" id="ARBA00004123"/>
    </source>
</evidence>
<feature type="transmembrane region" description="Helical" evidence="27">
    <location>
        <begin position="606"/>
        <end position="631"/>
    </location>
</feature>
<feature type="compositionally biased region" description="Polar residues" evidence="26">
    <location>
        <begin position="1505"/>
        <end position="1517"/>
    </location>
</feature>
<organism evidence="30 31">
    <name type="scientific">Takifugu rubripes</name>
    <name type="common">Japanese pufferfish</name>
    <name type="synonym">Fugu rubripes</name>
    <dbReference type="NCBI Taxonomy" id="31033"/>
    <lineage>
        <taxon>Eukaryota</taxon>
        <taxon>Metazoa</taxon>
        <taxon>Chordata</taxon>
        <taxon>Craniata</taxon>
        <taxon>Vertebrata</taxon>
        <taxon>Euteleostomi</taxon>
        <taxon>Actinopterygii</taxon>
        <taxon>Neopterygii</taxon>
        <taxon>Teleostei</taxon>
        <taxon>Neoteleostei</taxon>
        <taxon>Acanthomorphata</taxon>
        <taxon>Eupercaria</taxon>
        <taxon>Tetraodontiformes</taxon>
        <taxon>Tetradontoidea</taxon>
        <taxon>Tetraodontidae</taxon>
        <taxon>Takifugu</taxon>
    </lineage>
</organism>
<dbReference type="InterPro" id="IPR001734">
    <property type="entry name" value="Na/solute_symporter"/>
</dbReference>
<feature type="region of interest" description="Disordered" evidence="26">
    <location>
        <begin position="1091"/>
        <end position="1126"/>
    </location>
</feature>
<feature type="compositionally biased region" description="Basic and acidic residues" evidence="26">
    <location>
        <begin position="1060"/>
        <end position="1069"/>
    </location>
</feature>
<evidence type="ECO:0000256" key="22">
    <source>
        <dbReference type="ARBA" id="ARBA00077504"/>
    </source>
</evidence>
<dbReference type="PANTHER" id="PTHR46116">
    <property type="entry name" value="(E3-INDEPENDENT) E2 UBIQUITIN-CONJUGATING ENZYME"/>
    <property type="match status" value="1"/>
</dbReference>
<feature type="compositionally biased region" description="Acidic residues" evidence="26">
    <location>
        <begin position="974"/>
        <end position="984"/>
    </location>
</feature>
<feature type="region of interest" description="Disordered" evidence="26">
    <location>
        <begin position="1160"/>
        <end position="1208"/>
    </location>
</feature>
<feature type="transmembrane region" description="Helical" evidence="27">
    <location>
        <begin position="173"/>
        <end position="197"/>
    </location>
</feature>
<evidence type="ECO:0000259" key="29">
    <source>
        <dbReference type="PROSITE" id="PS50928"/>
    </source>
</evidence>
<keyword evidence="15" id="KW-0539">Nucleus</keyword>
<evidence type="ECO:0000256" key="27">
    <source>
        <dbReference type="SAM" id="Phobius"/>
    </source>
</evidence>
<feature type="transmembrane region" description="Helical" evidence="27">
    <location>
        <begin position="6"/>
        <end position="25"/>
    </location>
</feature>
<protein>
    <recommendedName>
        <fullName evidence="17">(E3-independent) E2 ubiquitin-conjugating enzyme</fullName>
        <ecNumber evidence="17">2.3.2.24</ecNumber>
    </recommendedName>
    <alternativeName>
        <fullName evidence="21">E2/E3 hybrid ubiquitin-protein ligase UBE2O</fullName>
    </alternativeName>
    <alternativeName>
        <fullName evidence="24">Ubiquitin carrier protein O</fullName>
    </alternativeName>
    <alternativeName>
        <fullName evidence="20">Ubiquitin-conjugating enzyme E2 O</fullName>
    </alternativeName>
    <alternativeName>
        <fullName evidence="23">Ubiquitin-conjugating enzyme E2 of 230 kDa</fullName>
    </alternativeName>
    <alternativeName>
        <fullName evidence="22">Ubiquitin-protein ligase O</fullName>
    </alternativeName>
</protein>
<feature type="domain" description="ABC transmembrane type-1" evidence="29">
    <location>
        <begin position="57"/>
        <end position="229"/>
    </location>
</feature>
<keyword evidence="31" id="KW-1185">Reference proteome</keyword>
<evidence type="ECO:0000313" key="31">
    <source>
        <dbReference type="Proteomes" id="UP000005226"/>
    </source>
</evidence>
<keyword evidence="4" id="KW-0963">Cytoplasm</keyword>
<dbReference type="InParanoid" id="A0A674NRV5"/>
<evidence type="ECO:0000256" key="25">
    <source>
        <dbReference type="SAM" id="Coils"/>
    </source>
</evidence>
<keyword evidence="14 27" id="KW-0472">Membrane</keyword>
<feature type="compositionally biased region" description="Low complexity" evidence="26">
    <location>
        <begin position="1518"/>
        <end position="1531"/>
    </location>
</feature>
<dbReference type="InterPro" id="IPR057734">
    <property type="entry name" value="UBE2O-like_SH3-C"/>
</dbReference>
<dbReference type="Proteomes" id="UP000005226">
    <property type="component" value="Chromosome 17"/>
</dbReference>
<feature type="compositionally biased region" description="Low complexity" evidence="26">
    <location>
        <begin position="1002"/>
        <end position="1016"/>
    </location>
</feature>
<dbReference type="GO" id="GO:0016020">
    <property type="term" value="C:membrane"/>
    <property type="evidence" value="ECO:0007669"/>
    <property type="project" value="UniProtKB-SubCell"/>
</dbReference>
<keyword evidence="8" id="KW-0547">Nucleotide-binding</keyword>
<dbReference type="InterPro" id="IPR000608">
    <property type="entry name" value="UBC"/>
</dbReference>
<evidence type="ECO:0000256" key="5">
    <source>
        <dbReference type="ARBA" id="ARBA00022553"/>
    </source>
</evidence>
<dbReference type="GO" id="GO:0022857">
    <property type="term" value="F:transmembrane transporter activity"/>
    <property type="evidence" value="ECO:0007669"/>
    <property type="project" value="InterPro"/>
</dbReference>
<feature type="transmembrane region" description="Helical" evidence="27">
    <location>
        <begin position="85"/>
        <end position="104"/>
    </location>
</feature>
<keyword evidence="12 27" id="KW-1133">Transmembrane helix</keyword>
<dbReference type="InterPro" id="IPR057733">
    <property type="entry name" value="UBE2O-like_SH3-B"/>
</dbReference>
<dbReference type="GO" id="GO:0005634">
    <property type="term" value="C:nucleus"/>
    <property type="evidence" value="ECO:0007669"/>
    <property type="project" value="UniProtKB-SubCell"/>
</dbReference>
<accession>A0A674NRV5</accession>
<evidence type="ECO:0000313" key="30">
    <source>
        <dbReference type="Ensembl" id="ENSTRUP00000075725.1"/>
    </source>
</evidence>
<feature type="domain" description="UBC core" evidence="28">
    <location>
        <begin position="1246"/>
        <end position="1406"/>
    </location>
</feature>
<dbReference type="GO" id="GO:0061631">
    <property type="term" value="F:ubiquitin conjugating enzyme activity"/>
    <property type="evidence" value="ECO:0007669"/>
    <property type="project" value="UniProtKB-EC"/>
</dbReference>
<dbReference type="PANTHER" id="PTHR46116:SF15">
    <property type="entry name" value="(E3-INDEPENDENT) E2 UBIQUITIN-CONJUGATING ENZYME"/>
    <property type="match status" value="1"/>
</dbReference>
<feature type="transmembrane region" description="Helical" evidence="27">
    <location>
        <begin position="58"/>
        <end position="78"/>
    </location>
</feature>
<dbReference type="SUPFAM" id="SSF54495">
    <property type="entry name" value="UBC-like"/>
    <property type="match status" value="1"/>
</dbReference>
<evidence type="ECO:0000256" key="10">
    <source>
        <dbReference type="ARBA" id="ARBA00022840"/>
    </source>
</evidence>
<feature type="transmembrane region" description="Helical" evidence="27">
    <location>
        <begin position="535"/>
        <end position="559"/>
    </location>
</feature>
<keyword evidence="7 27" id="KW-0812">Transmembrane</keyword>
<reference evidence="30" key="3">
    <citation type="submission" date="2025-09" db="UniProtKB">
        <authorList>
            <consortium name="Ensembl"/>
        </authorList>
    </citation>
    <scope>IDENTIFICATION</scope>
</reference>
<feature type="transmembrane region" description="Helical" evidence="27">
    <location>
        <begin position="272"/>
        <end position="294"/>
    </location>
</feature>
<evidence type="ECO:0000256" key="17">
    <source>
        <dbReference type="ARBA" id="ARBA00039076"/>
    </source>
</evidence>
<evidence type="ECO:0000256" key="21">
    <source>
        <dbReference type="ARBA" id="ARBA00077073"/>
    </source>
</evidence>
<evidence type="ECO:0000256" key="18">
    <source>
        <dbReference type="ARBA" id="ARBA00057012"/>
    </source>
</evidence>
<feature type="transmembrane region" description="Helical" evidence="27">
    <location>
        <begin position="300"/>
        <end position="320"/>
    </location>
</feature>
<evidence type="ECO:0000256" key="24">
    <source>
        <dbReference type="ARBA" id="ARBA00082143"/>
    </source>
</evidence>
<evidence type="ECO:0000256" key="11">
    <source>
        <dbReference type="ARBA" id="ARBA00022843"/>
    </source>
</evidence>
<keyword evidence="6" id="KW-0808">Transferase</keyword>
<comment type="function">
    <text evidence="18">E2/E3 hybrid ubiquitin-protein ligase that displays both E2 and E3 ligase activities and mediates monoubiquitination of target proteins. Negatively regulates TRAF6-mediated NF-kappa-B activation independently of its E2 activity. Acts as a positive regulator of BMP7 signaling by mediating monoubiquitination of SMAD6, thereby regulating adipogenesis. Mediates monoubiquitination at different sites of the nuclear localization signal (NLS) of BAP1, leading to cytoplasmic retention of BAP1. Also able to monoubiquitinate the NLS of other chromatin-associated proteins, such as INO80 and CXXC1, affecting their subcellular location. Acts as a regulator of retrograde transport by assisting the TRIM27:MAGEL2 E3 ubiquitin ligase complex to mediate 'Lys-63'-linked ubiquitination of WASHC1, leading to promote endosomal F-actin assembly.</text>
</comment>
<evidence type="ECO:0000256" key="6">
    <source>
        <dbReference type="ARBA" id="ARBA00022679"/>
    </source>
</evidence>
<evidence type="ECO:0000256" key="20">
    <source>
        <dbReference type="ARBA" id="ARBA00076102"/>
    </source>
</evidence>
<evidence type="ECO:0000256" key="19">
    <source>
        <dbReference type="ARBA" id="ARBA00065490"/>
    </source>
</evidence>
<evidence type="ECO:0000256" key="13">
    <source>
        <dbReference type="ARBA" id="ARBA00023054"/>
    </source>
</evidence>
<sequence length="1630" mass="178205">MMMITAIITMIITMMMITAIITMIITMMMITAIITMIITTMMMITAITTMIITTMMMITAIITMIITMMITAIITMIITMMITAIITMIITTVMMITAIITMIITTMMMITAITTMMMITAIITMIITMMMITAITTMMMITAIITMIITMMMITAITTMMMITAIITMIITMMMITAIITMIITMMMITAIITMIITTMMMITAITTMMMITAIITMIITMMMITAITTMMITAIITMIITMMMITAIITMIITTMMMITAITTMIITTMMMITAIITMIITMMITAIITMIITMMITAIITMIITTVMMITAIITMIITTMMMITAITTMMMITAIITMIITMMMITAITTMMMITAIITMIITMMMITAITTMIITTMMMITAIITMIITTVMMITAIIMIITTMMMITAITTMMMITAIITMIITTMMMITAITTMMMITAIITMIITTMMMITAIITMMMITAIITMITTMMMITAIITMIITTMMMITAITTMMMITAIITMIITTMMMITAIITMMMITAIITMITTMMMITAIITMIITTMMMITAIITMITTMMMITAITTMMMITAIITMITTMMMITAIITMIITMMMITAITTMIITTMMITAIITMIITTMMMITAIITMITTMMMITAITTMMMITAIITMIITTMMITAIITMMMITVIITMITTMMMITAITTMIITTMMMITAIITMIITMMITAIITMIITTMMMITAIITMIITTMMMITAITGSINISFLLNRMKRTLKPGCGPFQALVTCVLSESFSDPPALSSVAVEVVSTKTTADVMWKDGRLERSIRSNSLIPVQHLDTHEFCPGDFVVDKRPQALPDPGVYGVIQSGDHKARTCVVKWMKLNSSSDDVEVLGTEEDVSVYDIADHPDFHFRTSDIVIRIWNSENGENDCENETSVGQVSRVDVSSKVEVVWADNSMTIVLPQHLYSVESEMEETDYDSVEETSSVLSTEEWEDESDSWETDNGLATEDDCHANGADATDAATSNPSPAPSAVFIIPPQEGTKAGVTSPPRGGSGEAWEVSAASPSGGGTVNGAEKASKDNSSRGFRELKEALKILESLKNMTVEQLWTGGSPTSPTSAEPASTTQAPPAGAAAGAEKPTKEKRFLDDIKKLQENLRKTLDNVAIVEEEKMEAVVGAGGSAQVPEAERAGEEKPPQEPQTPVSGPEWPSDTLSDTPVLCQQTGGKPGVTFTSAKGEVFSVLEWAPDTHSFKKMEFQPAEAKKFFSTVRKEMALLATSLPDGIMVKTFEDRMDLFSALIKGPTRTPYEDGLFLFDIQLPNIYPAAPPLFRYLSQCSGRLNPNLYDNGKVCVSLLGTWIGKGTERWTSKSSLLQVLISIQGLILVNEPYYNEAGFDSDRGLQEGYENSRCYNEMALIKMVQSMTQLLQNPVEVFKQEIQEHFAVSGWRLLHRLEAWLELNEAAEKGQAAHASARAPQPKASPLESADHPGGALAHSSPSKPRDEVSGPGVPSIIEEELEDSGLSPSTTAAQQQELSHSSDCDSSQSNASLGGEARSGGAAPDSVARCAASEAVSAVAGGVTGATGSQPAVRPKKRRKSYRSFLPEGSGYPDIGFPLFPVSKGFVKSVGSVLQQYRAALAAAGVAERTE</sequence>
<evidence type="ECO:0000256" key="4">
    <source>
        <dbReference type="ARBA" id="ARBA00022490"/>
    </source>
</evidence>
<dbReference type="InterPro" id="IPR016135">
    <property type="entry name" value="UBQ-conjugating_enzyme/RWD"/>
</dbReference>
<dbReference type="CDD" id="cd23837">
    <property type="entry name" value="UBCc_UBE2O"/>
    <property type="match status" value="1"/>
</dbReference>
<feature type="transmembrane region" description="Helical" evidence="27">
    <location>
        <begin position="504"/>
        <end position="529"/>
    </location>
</feature>
<comment type="catalytic activity">
    <reaction evidence="16">
        <text>S-ubiquitinyl-[E1 ubiquitin-activating enzyme]-L-cysteine + [acceptor protein]-L-lysine = [E1 ubiquitin-activating enzyme]-L-cysteine + N(6)-monoubiquitinyl-[acceptor protein]-L-lysine.</text>
        <dbReference type="EC" id="2.3.2.24"/>
    </reaction>
</comment>
<feature type="transmembrane region" description="Helical" evidence="27">
    <location>
        <begin position="110"/>
        <end position="132"/>
    </location>
</feature>
<feature type="transmembrane region" description="Helical" evidence="27">
    <location>
        <begin position="209"/>
        <end position="229"/>
    </location>
</feature>
<evidence type="ECO:0000256" key="23">
    <source>
        <dbReference type="ARBA" id="ARBA00081850"/>
    </source>
</evidence>
<dbReference type="PROSITE" id="PS50127">
    <property type="entry name" value="UBC_2"/>
    <property type="match status" value="1"/>
</dbReference>
<dbReference type="PROSITE" id="PS50928">
    <property type="entry name" value="ABC_TM1"/>
    <property type="match status" value="1"/>
</dbReference>
<dbReference type="Gene3D" id="3.10.110.10">
    <property type="entry name" value="Ubiquitin Conjugating Enzyme"/>
    <property type="match status" value="1"/>
</dbReference>
<dbReference type="GeneTree" id="ENSGT00940000160755"/>
<evidence type="ECO:0000256" key="7">
    <source>
        <dbReference type="ARBA" id="ARBA00022692"/>
    </source>
</evidence>
<dbReference type="InterPro" id="IPR000515">
    <property type="entry name" value="MetI-like"/>
</dbReference>
<feature type="compositionally biased region" description="Low complexity" evidence="26">
    <location>
        <begin position="1545"/>
        <end position="1568"/>
    </location>
</feature>
<evidence type="ECO:0000256" key="12">
    <source>
        <dbReference type="ARBA" id="ARBA00022989"/>
    </source>
</evidence>
<reference evidence="30 31" key="1">
    <citation type="journal article" date="2011" name="Genome Biol. Evol.">
        <title>Integration of the genetic map and genome assembly of fugu facilitates insights into distinct features of genome evolution in teleosts and mammals.</title>
        <authorList>
            <person name="Kai W."/>
            <person name="Kikuchi K."/>
            <person name="Tohari S."/>
            <person name="Chew A.K."/>
            <person name="Tay A."/>
            <person name="Fujiwara A."/>
            <person name="Hosoya S."/>
            <person name="Suetake H."/>
            <person name="Naruse K."/>
            <person name="Brenner S."/>
            <person name="Suzuki Y."/>
            <person name="Venkatesh B."/>
        </authorList>
    </citation>
    <scope>NUCLEOTIDE SEQUENCE [LARGE SCALE GENOMIC DNA]</scope>
</reference>
<dbReference type="FunFam" id="3.10.110.10:FF:000045">
    <property type="entry name" value="Ubiquitin conjugating enzyme E2 O"/>
    <property type="match status" value="1"/>
</dbReference>
<feature type="compositionally biased region" description="Low complexity" evidence="26">
    <location>
        <begin position="1096"/>
        <end position="1120"/>
    </location>
</feature>
<evidence type="ECO:0000259" key="28">
    <source>
        <dbReference type="PROSITE" id="PS50127"/>
    </source>
</evidence>
<dbReference type="Ensembl" id="ENSTRUT00000080525.1">
    <property type="protein sequence ID" value="ENSTRUP00000075725.1"/>
    <property type="gene ID" value="ENSTRUG00000026213.1"/>
</dbReference>
<feature type="transmembrane region" description="Helical" evidence="27">
    <location>
        <begin position="144"/>
        <end position="167"/>
    </location>
</feature>
<comment type="subcellular location">
    <subcellularLocation>
        <location evidence="3">Cytoplasm</location>
    </subcellularLocation>
    <subcellularLocation>
        <location evidence="2">Membrane</location>
        <topology evidence="2">Multi-pass membrane protein</topology>
    </subcellularLocation>
    <subcellularLocation>
        <location evidence="1">Nucleus</location>
    </subcellularLocation>
</comment>
<feature type="region of interest" description="Disordered" evidence="26">
    <location>
        <begin position="956"/>
        <end position="1069"/>
    </location>
</feature>
<evidence type="ECO:0000256" key="9">
    <source>
        <dbReference type="ARBA" id="ARBA00022786"/>
    </source>
</evidence>
<feature type="transmembrane region" description="Helical" evidence="27">
    <location>
        <begin position="664"/>
        <end position="684"/>
    </location>
</feature>
<evidence type="ECO:0000256" key="14">
    <source>
        <dbReference type="ARBA" id="ARBA00023136"/>
    </source>
</evidence>
<keyword evidence="10" id="KW-0067">ATP-binding</keyword>
<dbReference type="EC" id="2.3.2.24" evidence="17"/>
<dbReference type="PROSITE" id="PS50283">
    <property type="entry name" value="NA_SOLUT_SYMP_3"/>
    <property type="match status" value="1"/>
</dbReference>
<feature type="transmembrane region" description="Helical" evidence="27">
    <location>
        <begin position="638"/>
        <end position="658"/>
    </location>
</feature>
<name>A0A674NRV5_TAKRU</name>
<feature type="transmembrane region" description="Helical" evidence="27">
    <location>
        <begin position="32"/>
        <end position="52"/>
    </location>
</feature>
<evidence type="ECO:0000256" key="16">
    <source>
        <dbReference type="ARBA" id="ARBA00035845"/>
    </source>
</evidence>
<feature type="compositionally biased region" description="Basic and acidic residues" evidence="26">
    <location>
        <begin position="1169"/>
        <end position="1179"/>
    </location>
</feature>
<dbReference type="SMART" id="SM00212">
    <property type="entry name" value="UBCc"/>
    <property type="match status" value="1"/>
</dbReference>
<feature type="transmembrane region" description="Helical" evidence="27">
    <location>
        <begin position="385"/>
        <end position="405"/>
    </location>
</feature>
<keyword evidence="11" id="KW-0832">Ubl conjugation</keyword>
<feature type="transmembrane region" description="Helical" evidence="27">
    <location>
        <begin position="332"/>
        <end position="351"/>
    </location>
</feature>
<feature type="compositionally biased region" description="Polar residues" evidence="26">
    <location>
        <begin position="1194"/>
        <end position="1207"/>
    </location>
</feature>
<dbReference type="Pfam" id="PF23043">
    <property type="entry name" value="SH3-B_UBE2O"/>
    <property type="match status" value="1"/>
</dbReference>
<feature type="region of interest" description="Disordered" evidence="26">
    <location>
        <begin position="1449"/>
        <end position="1584"/>
    </location>
</feature>